<evidence type="ECO:0000313" key="2">
    <source>
        <dbReference type="EMBL" id="KAK1433357.1"/>
    </source>
</evidence>
<dbReference type="Proteomes" id="UP001229421">
    <property type="component" value="Unassembled WGS sequence"/>
</dbReference>
<feature type="region of interest" description="Disordered" evidence="1">
    <location>
        <begin position="101"/>
        <end position="125"/>
    </location>
</feature>
<evidence type="ECO:0000313" key="3">
    <source>
        <dbReference type="Proteomes" id="UP001229421"/>
    </source>
</evidence>
<dbReference type="EMBL" id="JAUHHV010000002">
    <property type="protein sequence ID" value="KAK1433357.1"/>
    <property type="molecule type" value="Genomic_DNA"/>
</dbReference>
<gene>
    <name evidence="2" type="ORF">QVD17_10267</name>
</gene>
<sequence>MIYVSGLKTVRVAKEIITTIVYIGDVSELWFQMALCEDECFLVRRFAAGGIDKNIGDSHAGGKDRYSICRVAARGSNGVYPDPRNLKIKRLRKRVQDLEVSSTWKETEPEEPVGDELTGDEEHPINDDIIYDSPPVYDEYMDEEWYSWASGGGIKLFQELELSIVSSKVGGVPYGDCDGIIHPINMGMQSKDIASLNILKVKCVKINLDGKSQSKDMYESGFWRLQVARELQVKNLHLKKLINSTYCILEGVESLVVSCDQLQRHNNLIGNGIQVGDQLKMSLKPILGEKQKNERVAVEADTIRGRVFPFDPGGVDLKAKLEDEFFLKTESMIRGYLQVII</sequence>
<comment type="caution">
    <text evidence="2">The sequence shown here is derived from an EMBL/GenBank/DDBJ whole genome shotgun (WGS) entry which is preliminary data.</text>
</comment>
<reference evidence="2" key="1">
    <citation type="journal article" date="2023" name="bioRxiv">
        <title>Improved chromosome-level genome assembly for marigold (Tagetes erecta).</title>
        <authorList>
            <person name="Jiang F."/>
            <person name="Yuan L."/>
            <person name="Wang S."/>
            <person name="Wang H."/>
            <person name="Xu D."/>
            <person name="Wang A."/>
            <person name="Fan W."/>
        </authorList>
    </citation>
    <scope>NUCLEOTIDE SEQUENCE</scope>
    <source>
        <strain evidence="2">WSJ</strain>
        <tissue evidence="2">Leaf</tissue>
    </source>
</reference>
<dbReference type="AlphaFoldDB" id="A0AAD8L243"/>
<protein>
    <submittedName>
        <fullName evidence="2">Uncharacterized protein</fullName>
    </submittedName>
</protein>
<evidence type="ECO:0000256" key="1">
    <source>
        <dbReference type="SAM" id="MobiDB-lite"/>
    </source>
</evidence>
<name>A0AAD8L243_TARER</name>
<accession>A0AAD8L243</accession>
<organism evidence="2 3">
    <name type="scientific">Tagetes erecta</name>
    <name type="common">African marigold</name>
    <dbReference type="NCBI Taxonomy" id="13708"/>
    <lineage>
        <taxon>Eukaryota</taxon>
        <taxon>Viridiplantae</taxon>
        <taxon>Streptophyta</taxon>
        <taxon>Embryophyta</taxon>
        <taxon>Tracheophyta</taxon>
        <taxon>Spermatophyta</taxon>
        <taxon>Magnoliopsida</taxon>
        <taxon>eudicotyledons</taxon>
        <taxon>Gunneridae</taxon>
        <taxon>Pentapetalae</taxon>
        <taxon>asterids</taxon>
        <taxon>campanulids</taxon>
        <taxon>Asterales</taxon>
        <taxon>Asteraceae</taxon>
        <taxon>Asteroideae</taxon>
        <taxon>Heliantheae alliance</taxon>
        <taxon>Tageteae</taxon>
        <taxon>Tagetes</taxon>
    </lineage>
</organism>
<feature type="compositionally biased region" description="Acidic residues" evidence="1">
    <location>
        <begin position="108"/>
        <end position="119"/>
    </location>
</feature>
<proteinExistence type="predicted"/>
<keyword evidence="3" id="KW-1185">Reference proteome</keyword>